<dbReference type="GO" id="GO:0009378">
    <property type="term" value="F:four-way junction helicase activity"/>
    <property type="evidence" value="ECO:0007669"/>
    <property type="project" value="TreeGrafter"/>
</dbReference>
<evidence type="ECO:0000256" key="3">
    <source>
        <dbReference type="ARBA" id="ARBA00022806"/>
    </source>
</evidence>
<dbReference type="Proteomes" id="UP000193380">
    <property type="component" value="Unassembled WGS sequence"/>
</dbReference>
<dbReference type="SUPFAM" id="SSF53098">
    <property type="entry name" value="Ribonuclease H-like"/>
    <property type="match status" value="1"/>
</dbReference>
<dbReference type="SMART" id="SM00487">
    <property type="entry name" value="DEXDc"/>
    <property type="match status" value="1"/>
</dbReference>
<dbReference type="GO" id="GO:0000724">
    <property type="term" value="P:double-strand break repair via homologous recombination"/>
    <property type="evidence" value="ECO:0007669"/>
    <property type="project" value="TreeGrafter"/>
</dbReference>
<dbReference type="GO" id="GO:0008408">
    <property type="term" value="F:3'-5' exonuclease activity"/>
    <property type="evidence" value="ECO:0007669"/>
    <property type="project" value="InterPro"/>
</dbReference>
<evidence type="ECO:0000256" key="1">
    <source>
        <dbReference type="ARBA" id="ARBA00005446"/>
    </source>
</evidence>
<dbReference type="InterPro" id="IPR004589">
    <property type="entry name" value="DNA_helicase_ATP-dep_RecQ"/>
</dbReference>
<dbReference type="Gene3D" id="3.30.420.10">
    <property type="entry name" value="Ribonuclease H-like superfamily/Ribonuclease H"/>
    <property type="match status" value="1"/>
</dbReference>
<dbReference type="GO" id="GO:0000723">
    <property type="term" value="P:telomere maintenance"/>
    <property type="evidence" value="ECO:0007669"/>
    <property type="project" value="TreeGrafter"/>
</dbReference>
<dbReference type="PaxDb" id="8022-A0A060YLC4"/>
<dbReference type="Pfam" id="PF00270">
    <property type="entry name" value="DEAD"/>
    <property type="match status" value="1"/>
</dbReference>
<dbReference type="PANTHER" id="PTHR13710">
    <property type="entry name" value="DNA HELICASE RECQ FAMILY MEMBER"/>
    <property type="match status" value="1"/>
</dbReference>
<sequence>MRDSNMTDRNLPEWMSKIETTEKDALKQVQTGLYKRNVIEDDLPYLEFTGTVIFSQEKNDCSFLSDELRSSLSPGSAVGFDIEWPPSFTKGQKKKVALVQLCASVEKCYLFHLSPMSRFPTGLKIFLEDETIRKVGVGIEGDMWKLLSDFDVKLKNFVELGDLANGRLRCGERWSLDGLVKHLFKKRLFKQQDVRCSNWDDFELSQEQKRYAATDAYAGLIIHNKLNTMDPGVNSQSGLKDKLSQMANEIEELAGSIPEEVNDIQSVATLVEDLYVSLTALRDLLSKNNTSASTIDPEPLSHDLPENKPLSPDGTDTTNGTQMDQGSPREDEDLNHSNIDLFTVPEPMEEASKPIDYQGDCIMSLDISEYELQLLERQAKQEDLEEQSTLEFQEKNALDDSADLLYEVELESEMLQCVEEVERLTQQKQPQPEEMPSGPGNEEDDIEELEEEEEFDPSLPEPLPEQIKCLKMYFGHSRFKPVQWKVIHSVLKERRDNLVVMATGYGKSLCFQFPPVYCVGVSIVICPLIALMEDQVLQLEMSNIPACFLGSAQTKNVLAGLKQGQYRVVYMTPEYCSGNVSLLEQLDRSIGISLIAVDEAHCISEWGHDFRGAYRSLGNLKRSLPNVRILVSHCIHHLVMPKKNVHPEWTIKFYSILSDRHHLKQYIIN</sequence>
<dbReference type="CDD" id="cd06141">
    <property type="entry name" value="WRN_exo"/>
    <property type="match status" value="1"/>
</dbReference>
<name>A0A060YLC4_ONCMY</name>
<keyword evidence="3" id="KW-0547">Nucleotide-binding</keyword>
<dbReference type="InterPro" id="IPR012337">
    <property type="entry name" value="RNaseH-like_sf"/>
</dbReference>
<dbReference type="PANTHER" id="PTHR13710:SF120">
    <property type="entry name" value="BIFUNCTIONAL 3'-5' EXONUCLEASE_ATP-DEPENDENT HELICASE WRN"/>
    <property type="match status" value="1"/>
</dbReference>
<reference evidence="7" key="2">
    <citation type="submission" date="2014-03" db="EMBL/GenBank/DDBJ databases">
        <authorList>
            <person name="Genoscope - CEA"/>
        </authorList>
    </citation>
    <scope>NUCLEOTIDE SEQUENCE</scope>
</reference>
<dbReference type="PROSITE" id="PS51192">
    <property type="entry name" value="HELICASE_ATP_BIND_1"/>
    <property type="match status" value="1"/>
</dbReference>
<evidence type="ECO:0000313" key="7">
    <source>
        <dbReference type="EMBL" id="CDQ89950.1"/>
    </source>
</evidence>
<dbReference type="InterPro" id="IPR014001">
    <property type="entry name" value="Helicase_ATP-bd"/>
</dbReference>
<evidence type="ECO:0000256" key="2">
    <source>
        <dbReference type="ARBA" id="ARBA00022801"/>
    </source>
</evidence>
<reference evidence="7" key="1">
    <citation type="journal article" date="2014" name="Nat. Commun.">
        <title>The rainbow trout genome provides novel insights into evolution after whole-genome duplication in vertebrates.</title>
        <authorList>
            <person name="Berthelot C."/>
            <person name="Brunet F."/>
            <person name="Chalopin D."/>
            <person name="Juanchich A."/>
            <person name="Bernard M."/>
            <person name="Noel B."/>
            <person name="Bento P."/>
            <person name="Da Silva C."/>
            <person name="Labadie K."/>
            <person name="Alberti A."/>
            <person name="Aury J.M."/>
            <person name="Louis A."/>
            <person name="Dehais P."/>
            <person name="Bardou P."/>
            <person name="Montfort J."/>
            <person name="Klopp C."/>
            <person name="Cabau C."/>
            <person name="Gaspin C."/>
            <person name="Thorgaard G.H."/>
            <person name="Boussaha M."/>
            <person name="Quillet E."/>
            <person name="Guyomard R."/>
            <person name="Galiana D."/>
            <person name="Bobe J."/>
            <person name="Volff J.N."/>
            <person name="Genet C."/>
            <person name="Wincker P."/>
            <person name="Jaillon O."/>
            <person name="Roest Crollius H."/>
            <person name="Guiguen Y."/>
        </authorList>
    </citation>
    <scope>NUCLEOTIDE SEQUENCE [LARGE SCALE GENOMIC DNA]</scope>
</reference>
<evidence type="ECO:0000256" key="5">
    <source>
        <dbReference type="SAM" id="MobiDB-lite"/>
    </source>
</evidence>
<feature type="region of interest" description="Disordered" evidence="5">
    <location>
        <begin position="292"/>
        <end position="336"/>
    </location>
</feature>
<dbReference type="InterPro" id="IPR036397">
    <property type="entry name" value="RNaseH_sf"/>
</dbReference>
<dbReference type="Pfam" id="PF01612">
    <property type="entry name" value="DNA_pol_A_exo1"/>
    <property type="match status" value="1"/>
</dbReference>
<protein>
    <recommendedName>
        <fullName evidence="6">Helicase ATP-binding domain-containing protein</fullName>
    </recommendedName>
</protein>
<dbReference type="FunFam" id="3.40.50.300:FF:000941">
    <property type="entry name" value="Werner syndrome RecQ like helicase"/>
    <property type="match status" value="1"/>
</dbReference>
<dbReference type="GO" id="GO:0005694">
    <property type="term" value="C:chromosome"/>
    <property type="evidence" value="ECO:0007669"/>
    <property type="project" value="TreeGrafter"/>
</dbReference>
<dbReference type="SMART" id="SM00474">
    <property type="entry name" value="35EXOc"/>
    <property type="match status" value="1"/>
</dbReference>
<evidence type="ECO:0000259" key="6">
    <source>
        <dbReference type="PROSITE" id="PS51192"/>
    </source>
</evidence>
<dbReference type="InterPro" id="IPR011545">
    <property type="entry name" value="DEAD/DEAH_box_helicase_dom"/>
</dbReference>
<dbReference type="EMBL" id="FR910000">
    <property type="protein sequence ID" value="CDQ89950.1"/>
    <property type="molecule type" value="Genomic_DNA"/>
</dbReference>
<dbReference type="GO" id="GO:0005654">
    <property type="term" value="C:nucleoplasm"/>
    <property type="evidence" value="ECO:0007669"/>
    <property type="project" value="TreeGrafter"/>
</dbReference>
<feature type="compositionally biased region" description="Polar residues" evidence="5">
    <location>
        <begin position="314"/>
        <end position="325"/>
    </location>
</feature>
<dbReference type="GO" id="GO:0003676">
    <property type="term" value="F:nucleic acid binding"/>
    <property type="evidence" value="ECO:0007669"/>
    <property type="project" value="InterPro"/>
</dbReference>
<gene>
    <name evidence="7" type="ORF">GSONMT00005934001</name>
</gene>
<dbReference type="NCBIfam" id="TIGR00614">
    <property type="entry name" value="recQ_fam"/>
    <property type="match status" value="1"/>
</dbReference>
<feature type="region of interest" description="Disordered" evidence="5">
    <location>
        <begin position="423"/>
        <end position="460"/>
    </location>
</feature>
<dbReference type="GO" id="GO:0005737">
    <property type="term" value="C:cytoplasm"/>
    <property type="evidence" value="ECO:0007669"/>
    <property type="project" value="TreeGrafter"/>
</dbReference>
<dbReference type="InterPro" id="IPR002562">
    <property type="entry name" value="3'-5'_exonuclease_dom"/>
</dbReference>
<evidence type="ECO:0000256" key="4">
    <source>
        <dbReference type="ARBA" id="ARBA00023235"/>
    </source>
</evidence>
<dbReference type="Gene3D" id="3.40.50.300">
    <property type="entry name" value="P-loop containing nucleotide triphosphate hydrolases"/>
    <property type="match status" value="1"/>
</dbReference>
<dbReference type="AlphaFoldDB" id="A0A060YLC4"/>
<feature type="domain" description="Helicase ATP-binding" evidence="6">
    <location>
        <begin position="488"/>
        <end position="631"/>
    </location>
</feature>
<keyword evidence="3" id="KW-0347">Helicase</keyword>
<accession>A0A060YLC4</accession>
<organism evidence="7 8">
    <name type="scientific">Oncorhynchus mykiss</name>
    <name type="common">Rainbow trout</name>
    <name type="synonym">Salmo gairdneri</name>
    <dbReference type="NCBI Taxonomy" id="8022"/>
    <lineage>
        <taxon>Eukaryota</taxon>
        <taxon>Metazoa</taxon>
        <taxon>Chordata</taxon>
        <taxon>Craniata</taxon>
        <taxon>Vertebrata</taxon>
        <taxon>Euteleostomi</taxon>
        <taxon>Actinopterygii</taxon>
        <taxon>Neopterygii</taxon>
        <taxon>Teleostei</taxon>
        <taxon>Protacanthopterygii</taxon>
        <taxon>Salmoniformes</taxon>
        <taxon>Salmonidae</taxon>
        <taxon>Salmoninae</taxon>
        <taxon>Oncorhynchus</taxon>
    </lineage>
</organism>
<proteinExistence type="inferred from homology"/>
<dbReference type="SUPFAM" id="SSF52540">
    <property type="entry name" value="P-loop containing nucleoside triphosphate hydrolases"/>
    <property type="match status" value="1"/>
</dbReference>
<comment type="similarity">
    <text evidence="1">Belongs to the helicase family. RecQ subfamily.</text>
</comment>
<dbReference type="GO" id="GO:0043138">
    <property type="term" value="F:3'-5' DNA helicase activity"/>
    <property type="evidence" value="ECO:0007669"/>
    <property type="project" value="TreeGrafter"/>
</dbReference>
<dbReference type="GO" id="GO:0005524">
    <property type="term" value="F:ATP binding"/>
    <property type="evidence" value="ECO:0007669"/>
    <property type="project" value="InterPro"/>
</dbReference>
<feature type="compositionally biased region" description="Acidic residues" evidence="5">
    <location>
        <begin position="441"/>
        <end position="456"/>
    </location>
</feature>
<keyword evidence="2" id="KW-0378">Hydrolase</keyword>
<keyword evidence="4" id="KW-0413">Isomerase</keyword>
<dbReference type="InterPro" id="IPR027417">
    <property type="entry name" value="P-loop_NTPase"/>
</dbReference>
<keyword evidence="3" id="KW-0067">ATP-binding</keyword>
<dbReference type="STRING" id="8022.A0A060YLC4"/>
<evidence type="ECO:0000313" key="8">
    <source>
        <dbReference type="Proteomes" id="UP000193380"/>
    </source>
</evidence>